<evidence type="ECO:0000256" key="5">
    <source>
        <dbReference type="ARBA" id="ARBA00022825"/>
    </source>
</evidence>
<dbReference type="SUPFAM" id="SSF54897">
    <property type="entry name" value="Protease propeptides/inhibitors"/>
    <property type="match status" value="1"/>
</dbReference>
<dbReference type="PANTHER" id="PTHR14218:SF15">
    <property type="entry name" value="TRIPEPTIDYL-PEPTIDASE 1"/>
    <property type="match status" value="1"/>
</dbReference>
<dbReference type="PROSITE" id="PS51695">
    <property type="entry name" value="SEDOLISIN"/>
    <property type="match status" value="1"/>
</dbReference>
<dbReference type="AlphaFoldDB" id="A0A402BBQ1"/>
<evidence type="ECO:0000256" key="7">
    <source>
        <dbReference type="ARBA" id="ARBA00023145"/>
    </source>
</evidence>
<dbReference type="SMART" id="SM00944">
    <property type="entry name" value="Pro-kuma_activ"/>
    <property type="match status" value="1"/>
</dbReference>
<dbReference type="Gene3D" id="2.60.120.260">
    <property type="entry name" value="Galactose-binding domain-like"/>
    <property type="match status" value="2"/>
</dbReference>
<evidence type="ECO:0000256" key="2">
    <source>
        <dbReference type="ARBA" id="ARBA00022670"/>
    </source>
</evidence>
<keyword evidence="5" id="KW-0720">Serine protease</keyword>
<dbReference type="GO" id="GO:0004252">
    <property type="term" value="F:serine-type endopeptidase activity"/>
    <property type="evidence" value="ECO:0007669"/>
    <property type="project" value="InterPro"/>
</dbReference>
<keyword evidence="2" id="KW-0645">Protease</keyword>
<proteinExistence type="predicted"/>
<dbReference type="InterPro" id="IPR050819">
    <property type="entry name" value="Tripeptidyl-peptidase_I"/>
</dbReference>
<dbReference type="PANTHER" id="PTHR14218">
    <property type="entry name" value="PROTEASE S8 TRIPEPTIDYL PEPTIDASE I CLN2"/>
    <property type="match status" value="1"/>
</dbReference>
<reference evidence="11" key="1">
    <citation type="submission" date="2018-12" db="EMBL/GenBank/DDBJ databases">
        <title>Tengunoibacter tsumagoiensis gen. nov., sp. nov., Dictyobacter kobayashii sp. nov., D. alpinus sp. nov., and D. joshuensis sp. nov. and description of Dictyobacteraceae fam. nov. within the order Ktedonobacterales isolated from Tengu-no-mugimeshi.</title>
        <authorList>
            <person name="Wang C.M."/>
            <person name="Zheng Y."/>
            <person name="Sakai Y."/>
            <person name="Toyoda A."/>
            <person name="Minakuchi Y."/>
            <person name="Abe K."/>
            <person name="Yokota A."/>
            <person name="Yabe S."/>
        </authorList>
    </citation>
    <scope>NUCLEOTIDE SEQUENCE [LARGE SCALE GENOMIC DNA]</scope>
    <source>
        <strain evidence="11">Uno16</strain>
    </source>
</reference>
<dbReference type="SUPFAM" id="SSF52743">
    <property type="entry name" value="Subtilisin-like"/>
    <property type="match status" value="1"/>
</dbReference>
<gene>
    <name evidence="10" type="ORF">KDA_42590</name>
</gene>
<evidence type="ECO:0000256" key="4">
    <source>
        <dbReference type="ARBA" id="ARBA00022801"/>
    </source>
</evidence>
<dbReference type="Gene3D" id="3.40.50.200">
    <property type="entry name" value="Peptidase S8/S53 domain"/>
    <property type="match status" value="1"/>
</dbReference>
<dbReference type="CDD" id="cd11377">
    <property type="entry name" value="Pro-peptidase_S53"/>
    <property type="match status" value="1"/>
</dbReference>
<comment type="caution">
    <text evidence="10">The sequence shown here is derived from an EMBL/GenBank/DDBJ whole genome shotgun (WGS) entry which is preliminary data.</text>
</comment>
<dbReference type="InterPro" id="IPR030400">
    <property type="entry name" value="Sedolisin_dom"/>
</dbReference>
<dbReference type="InterPro" id="IPR036852">
    <property type="entry name" value="Peptidase_S8/S53_dom_sf"/>
</dbReference>
<evidence type="ECO:0000256" key="8">
    <source>
        <dbReference type="SAM" id="SignalP"/>
    </source>
</evidence>
<name>A0A402BBQ1_9CHLR</name>
<keyword evidence="11" id="KW-1185">Reference proteome</keyword>
<dbReference type="InterPro" id="IPR015366">
    <property type="entry name" value="S53_propep"/>
</dbReference>
<evidence type="ECO:0000256" key="3">
    <source>
        <dbReference type="ARBA" id="ARBA00022723"/>
    </source>
</evidence>
<organism evidence="10 11">
    <name type="scientific">Dictyobacter alpinus</name>
    <dbReference type="NCBI Taxonomy" id="2014873"/>
    <lineage>
        <taxon>Bacteria</taxon>
        <taxon>Bacillati</taxon>
        <taxon>Chloroflexota</taxon>
        <taxon>Ktedonobacteria</taxon>
        <taxon>Ktedonobacterales</taxon>
        <taxon>Dictyobacteraceae</taxon>
        <taxon>Dictyobacter</taxon>
    </lineage>
</organism>
<dbReference type="GO" id="GO:0006508">
    <property type="term" value="P:proteolysis"/>
    <property type="evidence" value="ECO:0007669"/>
    <property type="project" value="UniProtKB-KW"/>
</dbReference>
<comment type="cofactor">
    <cofactor evidence="1">
        <name>Ca(2+)</name>
        <dbReference type="ChEBI" id="CHEBI:29108"/>
    </cofactor>
</comment>
<keyword evidence="4" id="KW-0378">Hydrolase</keyword>
<sequence length="899" mass="97039">MILMCSAIVLLLFSDLSPLTAMAHPRSIERPYMQGKRLPGHAVPLLNNLKPLGHTDKNQPLRLSVVLRLRDEPGLDALIASQDDPTSPFYRHYLNSQEFNSSFAPTQATVDEISTYLRQQGFQITSISPNHVLIDVSTTVATAEHVFDVTFYDYQLRTRVVYAPNIDPVVPDSLINAIQTIVGLNDIALYHPNYIQSNHQPLYPHAGPGGGFTPDELRAAYNVQPLIDAKMDGTGQTVGLFELDGYDPADIHAYRQRYKLGALHASNVLLEGASDTPGKNALAATLDMEVISALAPGASQKIYLGSNTAVGINDTYNRIVTDNVAKVISVSWGECELASSAARLDALNTIFKQGAVQGQSFFVASGTSGAYDCVDDSQQQVLAVDSPASSPYAVGVGGTTLHTDAKGGYVSETAWSDPSSKGMGSGGGKSVHFMRPTYQHGPNLSDPARLVPDVSANANPASSYSIYLTTGKTKKAGWQVVGGTGAAASLWAAIEADINQSLLAAHVAPFGHAITAIYRLYNTPQLYPPYHDITTGSNLYYTASPGYDLATGVGTPDVWNIVRDLKNEPALSALGLRNGGFEDKGTNWIQHSSGGYDLVSAGNPHTGKYGALFCSYANCHDSITQAVVIPAFVRQLTLTYWVYMGGGNASSTCQDNLQVFFRTAKGDPITTVQKLCNTTVNGWVQYNFDVTQALQTYAGKTVQVVFAATGTSGPRSNFFVNLDDTSLQTLVVAPGITTQLIQNSSFENGHAPWKEASQGGYELISTVFPHTGKYSAYLCGYPNCHDSIMQTVLLPASIRHAVLSYWLYTERSSSLNACTDVFRSYLRLIAENGVIVADIRTICDTDVNGWTLFSFDVTNALATYAGKLMQVDFEAIGSNEGRERFSVVLDDLTLYVTHD</sequence>
<keyword evidence="7" id="KW-0865">Zymogen</keyword>
<protein>
    <recommendedName>
        <fullName evidence="9">Peptidase S53 domain-containing protein</fullName>
    </recommendedName>
</protein>
<accession>A0A402BBQ1</accession>
<dbReference type="GO" id="GO:0046872">
    <property type="term" value="F:metal ion binding"/>
    <property type="evidence" value="ECO:0007669"/>
    <property type="project" value="UniProtKB-KW"/>
</dbReference>
<evidence type="ECO:0000313" key="10">
    <source>
        <dbReference type="EMBL" id="GCE28775.1"/>
    </source>
</evidence>
<dbReference type="Proteomes" id="UP000287171">
    <property type="component" value="Unassembled WGS sequence"/>
</dbReference>
<feature type="signal peptide" evidence="8">
    <location>
        <begin position="1"/>
        <end position="23"/>
    </location>
</feature>
<evidence type="ECO:0000256" key="1">
    <source>
        <dbReference type="ARBA" id="ARBA00001913"/>
    </source>
</evidence>
<evidence type="ECO:0000313" key="11">
    <source>
        <dbReference type="Proteomes" id="UP000287171"/>
    </source>
</evidence>
<dbReference type="GO" id="GO:0008240">
    <property type="term" value="F:tripeptidyl-peptidase activity"/>
    <property type="evidence" value="ECO:0007669"/>
    <property type="project" value="TreeGrafter"/>
</dbReference>
<feature type="domain" description="Peptidase S53" evidence="9">
    <location>
        <begin position="211"/>
        <end position="568"/>
    </location>
</feature>
<dbReference type="EMBL" id="BIFT01000001">
    <property type="protein sequence ID" value="GCE28775.1"/>
    <property type="molecule type" value="Genomic_DNA"/>
</dbReference>
<evidence type="ECO:0000256" key="6">
    <source>
        <dbReference type="ARBA" id="ARBA00022837"/>
    </source>
</evidence>
<keyword evidence="3" id="KW-0479">Metal-binding</keyword>
<keyword evidence="8" id="KW-0732">Signal</keyword>
<feature type="chain" id="PRO_5019013581" description="Peptidase S53 domain-containing protein" evidence="8">
    <location>
        <begin position="24"/>
        <end position="899"/>
    </location>
</feature>
<dbReference type="Pfam" id="PF09286">
    <property type="entry name" value="Pro-kuma_activ"/>
    <property type="match status" value="1"/>
</dbReference>
<dbReference type="CDD" id="cd04056">
    <property type="entry name" value="Peptidases_S53"/>
    <property type="match status" value="1"/>
</dbReference>
<evidence type="ECO:0000259" key="9">
    <source>
        <dbReference type="PROSITE" id="PS51695"/>
    </source>
</evidence>
<keyword evidence="6" id="KW-0106">Calcium</keyword>